<dbReference type="SMART" id="SM00388">
    <property type="entry name" value="HisKA"/>
    <property type="match status" value="1"/>
</dbReference>
<keyword evidence="4" id="KW-0808">Transferase</keyword>
<dbReference type="SMART" id="SM00387">
    <property type="entry name" value="HATPase_c"/>
    <property type="match status" value="1"/>
</dbReference>
<keyword evidence="7" id="KW-0067">ATP-binding</keyword>
<dbReference type="SUPFAM" id="SSF55874">
    <property type="entry name" value="ATPase domain of HSP90 chaperone/DNA topoisomerase II/histidine kinase"/>
    <property type="match status" value="1"/>
</dbReference>
<dbReference type="GO" id="GO:0000155">
    <property type="term" value="F:phosphorelay sensor kinase activity"/>
    <property type="evidence" value="ECO:0007669"/>
    <property type="project" value="InterPro"/>
</dbReference>
<evidence type="ECO:0000256" key="8">
    <source>
        <dbReference type="ARBA" id="ARBA00023012"/>
    </source>
</evidence>
<dbReference type="SMART" id="SM00091">
    <property type="entry name" value="PAS"/>
    <property type="match status" value="1"/>
</dbReference>
<dbReference type="PANTHER" id="PTHR43065:SF10">
    <property type="entry name" value="PEROXIDE STRESS-ACTIVATED HISTIDINE KINASE MAK3"/>
    <property type="match status" value="1"/>
</dbReference>
<dbReference type="Gene3D" id="3.40.50.2300">
    <property type="match status" value="1"/>
</dbReference>
<feature type="domain" description="Response regulatory" evidence="11">
    <location>
        <begin position="8"/>
        <end position="126"/>
    </location>
</feature>
<keyword evidence="3 9" id="KW-0597">Phosphoprotein</keyword>
<feature type="domain" description="Histidine kinase" evidence="10">
    <location>
        <begin position="275"/>
        <end position="483"/>
    </location>
</feature>
<evidence type="ECO:0000313" key="15">
    <source>
        <dbReference type="Proteomes" id="UP000011135"/>
    </source>
</evidence>
<sequence length="486" mass="55221">MAKDKQINVFLIDDDEDDFVIVKDYLAELNGQTTFNLKWESDYQRAVESVCTNHYNICLVDYRLGAKNGLDFIKSVRSSGCEVPLILLTGKGDREIDYEAMRLGASDYLIKTEIDASMLGRSIRYAISHSNSIKELNAKEEKYRSLFERSVDAIYMINKEHQFIDVNESMKNLLDYSKNELLEMGMKHLFHDQDDYQYFNQMLAGQGHLKDFEVSLIRKDNSRIICLINGIALNDNAGNVYGYQGIIHDLTMRKRAEEELLMAEKLTMTGQIARSMAHEVRNPLTNLNLALEQLRDEVEDSDDTALYFDIIRRNADRIEQLITEMLKSSKPRELNLEVGSLNDVIEEALSMTTDRIKLRGINLIKNFQHDLPFVAVDKEQLKTAFLNIIINAVEAMKEEDGILTVETVSSKETVSVCIKDNGKGIPKDEIKKLFDPFFTGKKGGMGLGLTSAQNIVNSHRARIGVESEVGKGTIFRITFPQNGTRV</sequence>
<dbReference type="Pfam" id="PF00512">
    <property type="entry name" value="HisKA"/>
    <property type="match status" value="1"/>
</dbReference>
<dbReference type="PROSITE" id="PS50109">
    <property type="entry name" value="HIS_KIN"/>
    <property type="match status" value="1"/>
</dbReference>
<keyword evidence="6 14" id="KW-0418">Kinase</keyword>
<evidence type="ECO:0000256" key="5">
    <source>
        <dbReference type="ARBA" id="ARBA00022741"/>
    </source>
</evidence>
<dbReference type="Proteomes" id="UP000011135">
    <property type="component" value="Unassembled WGS sequence"/>
</dbReference>
<evidence type="ECO:0000256" key="7">
    <source>
        <dbReference type="ARBA" id="ARBA00022840"/>
    </source>
</evidence>
<dbReference type="EMBL" id="AMZN01000081">
    <property type="protein sequence ID" value="ELR69271.1"/>
    <property type="molecule type" value="Genomic_DNA"/>
</dbReference>
<evidence type="ECO:0000256" key="2">
    <source>
        <dbReference type="ARBA" id="ARBA00012438"/>
    </source>
</evidence>
<dbReference type="InterPro" id="IPR004358">
    <property type="entry name" value="Sig_transdc_His_kin-like_C"/>
</dbReference>
<evidence type="ECO:0000259" key="11">
    <source>
        <dbReference type="PROSITE" id="PS50110"/>
    </source>
</evidence>
<dbReference type="RefSeq" id="WP_009582432.1">
    <property type="nucleotide sequence ID" value="NZ_AMZN01000081.1"/>
</dbReference>
<dbReference type="InterPro" id="IPR036890">
    <property type="entry name" value="HATPase_C_sf"/>
</dbReference>
<dbReference type="EC" id="2.7.13.3" evidence="2"/>
<dbReference type="Pfam" id="PF02518">
    <property type="entry name" value="HATPase_c"/>
    <property type="match status" value="1"/>
</dbReference>
<dbReference type="InterPro" id="IPR035965">
    <property type="entry name" value="PAS-like_dom_sf"/>
</dbReference>
<dbReference type="InterPro" id="IPR003661">
    <property type="entry name" value="HisK_dim/P_dom"/>
</dbReference>
<dbReference type="SUPFAM" id="SSF52172">
    <property type="entry name" value="CheY-like"/>
    <property type="match status" value="1"/>
</dbReference>
<name>L8JK58_9BACT</name>
<keyword evidence="8" id="KW-0902">Two-component regulatory system</keyword>
<evidence type="ECO:0000313" key="14">
    <source>
        <dbReference type="EMBL" id="ELR69271.1"/>
    </source>
</evidence>
<dbReference type="InterPro" id="IPR000014">
    <property type="entry name" value="PAS"/>
</dbReference>
<dbReference type="PROSITE" id="PS50110">
    <property type="entry name" value="RESPONSE_REGULATORY"/>
    <property type="match status" value="1"/>
</dbReference>
<reference evidence="14 15" key="1">
    <citation type="submission" date="2012-12" db="EMBL/GenBank/DDBJ databases">
        <title>Genome assembly of Fulvivirga imtechensis AK7.</title>
        <authorList>
            <person name="Nupur N."/>
            <person name="Khatri I."/>
            <person name="Kumar R."/>
            <person name="Subramanian S."/>
            <person name="Pinnaka A."/>
        </authorList>
    </citation>
    <scope>NUCLEOTIDE SEQUENCE [LARGE SCALE GENOMIC DNA]</scope>
    <source>
        <strain evidence="14 15">AK7</strain>
    </source>
</reference>
<dbReference type="eggNOG" id="COG5000">
    <property type="taxonomic scope" value="Bacteria"/>
</dbReference>
<dbReference type="Pfam" id="PF00072">
    <property type="entry name" value="Response_reg"/>
    <property type="match status" value="1"/>
</dbReference>
<feature type="domain" description="PAC" evidence="13">
    <location>
        <begin position="210"/>
        <end position="262"/>
    </location>
</feature>
<evidence type="ECO:0000256" key="1">
    <source>
        <dbReference type="ARBA" id="ARBA00000085"/>
    </source>
</evidence>
<dbReference type="InterPro" id="IPR001789">
    <property type="entry name" value="Sig_transdc_resp-reg_receiver"/>
</dbReference>
<dbReference type="InterPro" id="IPR003594">
    <property type="entry name" value="HATPase_dom"/>
</dbReference>
<comment type="catalytic activity">
    <reaction evidence="1">
        <text>ATP + protein L-histidine = ADP + protein N-phospho-L-histidine.</text>
        <dbReference type="EC" id="2.7.13.3"/>
    </reaction>
</comment>
<protein>
    <recommendedName>
        <fullName evidence="2">histidine kinase</fullName>
        <ecNumber evidence="2">2.7.13.3</ecNumber>
    </recommendedName>
</protein>
<dbReference type="InterPro" id="IPR011006">
    <property type="entry name" value="CheY-like_superfamily"/>
</dbReference>
<dbReference type="GO" id="GO:0005524">
    <property type="term" value="F:ATP binding"/>
    <property type="evidence" value="ECO:0007669"/>
    <property type="project" value="UniProtKB-KW"/>
</dbReference>
<dbReference type="eggNOG" id="COG0745">
    <property type="taxonomic scope" value="Bacteria"/>
</dbReference>
<dbReference type="Pfam" id="PF13426">
    <property type="entry name" value="PAS_9"/>
    <property type="match status" value="1"/>
</dbReference>
<evidence type="ECO:0000259" key="12">
    <source>
        <dbReference type="PROSITE" id="PS50112"/>
    </source>
</evidence>
<dbReference type="NCBIfam" id="TIGR00229">
    <property type="entry name" value="sensory_box"/>
    <property type="match status" value="1"/>
</dbReference>
<dbReference type="Gene3D" id="3.30.450.20">
    <property type="entry name" value="PAS domain"/>
    <property type="match status" value="1"/>
</dbReference>
<organism evidence="14 15">
    <name type="scientific">Fulvivirga imtechensis AK7</name>
    <dbReference type="NCBI Taxonomy" id="1237149"/>
    <lineage>
        <taxon>Bacteria</taxon>
        <taxon>Pseudomonadati</taxon>
        <taxon>Bacteroidota</taxon>
        <taxon>Cytophagia</taxon>
        <taxon>Cytophagales</taxon>
        <taxon>Fulvivirgaceae</taxon>
        <taxon>Fulvivirga</taxon>
    </lineage>
</organism>
<dbReference type="CDD" id="cd00130">
    <property type="entry name" value="PAS"/>
    <property type="match status" value="1"/>
</dbReference>
<evidence type="ECO:0000256" key="9">
    <source>
        <dbReference type="PROSITE-ProRule" id="PRU00169"/>
    </source>
</evidence>
<accession>L8JK58</accession>
<dbReference type="InterPro" id="IPR005467">
    <property type="entry name" value="His_kinase_dom"/>
</dbReference>
<dbReference type="PROSITE" id="PS50112">
    <property type="entry name" value="PAS"/>
    <property type="match status" value="1"/>
</dbReference>
<comment type="caution">
    <text evidence="14">The sequence shown here is derived from an EMBL/GenBank/DDBJ whole genome shotgun (WGS) entry which is preliminary data.</text>
</comment>
<dbReference type="SUPFAM" id="SSF47384">
    <property type="entry name" value="Homodimeric domain of signal transducing histidine kinase"/>
    <property type="match status" value="1"/>
</dbReference>
<dbReference type="CDD" id="cd00156">
    <property type="entry name" value="REC"/>
    <property type="match status" value="1"/>
</dbReference>
<dbReference type="PANTHER" id="PTHR43065">
    <property type="entry name" value="SENSOR HISTIDINE KINASE"/>
    <property type="match status" value="1"/>
</dbReference>
<evidence type="ECO:0000259" key="10">
    <source>
        <dbReference type="PROSITE" id="PS50109"/>
    </source>
</evidence>
<evidence type="ECO:0000259" key="13">
    <source>
        <dbReference type="PROSITE" id="PS50113"/>
    </source>
</evidence>
<evidence type="ECO:0000256" key="4">
    <source>
        <dbReference type="ARBA" id="ARBA00022679"/>
    </source>
</evidence>
<keyword evidence="5" id="KW-0547">Nucleotide-binding</keyword>
<proteinExistence type="predicted"/>
<dbReference type="InterPro" id="IPR000700">
    <property type="entry name" value="PAS-assoc_C"/>
</dbReference>
<evidence type="ECO:0000256" key="6">
    <source>
        <dbReference type="ARBA" id="ARBA00022777"/>
    </source>
</evidence>
<feature type="domain" description="PAS" evidence="12">
    <location>
        <begin position="139"/>
        <end position="194"/>
    </location>
</feature>
<dbReference type="PROSITE" id="PS50113">
    <property type="entry name" value="PAC"/>
    <property type="match status" value="1"/>
</dbReference>
<dbReference type="AlphaFoldDB" id="L8JK58"/>
<feature type="modified residue" description="4-aspartylphosphate" evidence="9">
    <location>
        <position position="61"/>
    </location>
</feature>
<dbReference type="Gene3D" id="3.30.565.10">
    <property type="entry name" value="Histidine kinase-like ATPase, C-terminal domain"/>
    <property type="match status" value="1"/>
</dbReference>
<dbReference type="SUPFAM" id="SSF55785">
    <property type="entry name" value="PYP-like sensor domain (PAS domain)"/>
    <property type="match status" value="1"/>
</dbReference>
<dbReference type="STRING" id="1237149.C900_05342"/>
<dbReference type="CDD" id="cd00082">
    <property type="entry name" value="HisKA"/>
    <property type="match status" value="1"/>
</dbReference>
<dbReference type="OrthoDB" id="9806995at2"/>
<keyword evidence="15" id="KW-1185">Reference proteome</keyword>
<gene>
    <name evidence="14" type="ORF">C900_05342</name>
</gene>
<dbReference type="SMART" id="SM00448">
    <property type="entry name" value="REC"/>
    <property type="match status" value="1"/>
</dbReference>
<dbReference type="PRINTS" id="PR00344">
    <property type="entry name" value="BCTRLSENSOR"/>
</dbReference>
<dbReference type="Gene3D" id="1.10.287.130">
    <property type="match status" value="1"/>
</dbReference>
<evidence type="ECO:0000256" key="3">
    <source>
        <dbReference type="ARBA" id="ARBA00022553"/>
    </source>
</evidence>
<dbReference type="InterPro" id="IPR036097">
    <property type="entry name" value="HisK_dim/P_sf"/>
</dbReference>